<evidence type="ECO:0000313" key="3">
    <source>
        <dbReference type="Proteomes" id="UP000046393"/>
    </source>
</evidence>
<dbReference type="PANTHER" id="PTHR12482:SF5">
    <property type="entry name" value="DUF676 DOMAIN-CONTAINING PROTEIN"/>
    <property type="match status" value="1"/>
</dbReference>
<dbReference type="WBParaSite" id="SMUV_0000127701-mRNA-1">
    <property type="protein sequence ID" value="SMUV_0000127701-mRNA-1"/>
    <property type="gene ID" value="SMUV_0000127701"/>
</dbReference>
<dbReference type="InterPro" id="IPR044294">
    <property type="entry name" value="Lipase-like"/>
</dbReference>
<feature type="domain" description="DUF676" evidence="2">
    <location>
        <begin position="314"/>
        <end position="468"/>
    </location>
</feature>
<accession>A0A0N5AAV1</accession>
<dbReference type="PANTHER" id="PTHR12482">
    <property type="entry name" value="LIPASE ROG1-RELATED-RELATED"/>
    <property type="match status" value="1"/>
</dbReference>
<keyword evidence="1" id="KW-1133">Transmembrane helix</keyword>
<name>A0A0N5AAV1_9BILA</name>
<dbReference type="Gene3D" id="3.40.50.1820">
    <property type="entry name" value="alpha/beta hydrolase"/>
    <property type="match status" value="1"/>
</dbReference>
<dbReference type="Proteomes" id="UP000046393">
    <property type="component" value="Unplaced"/>
</dbReference>
<evidence type="ECO:0000259" key="2">
    <source>
        <dbReference type="Pfam" id="PF05057"/>
    </source>
</evidence>
<keyword evidence="1" id="KW-0812">Transmembrane</keyword>
<dbReference type="InterPro" id="IPR029058">
    <property type="entry name" value="AB_hydrolase_fold"/>
</dbReference>
<feature type="transmembrane region" description="Helical" evidence="1">
    <location>
        <begin position="33"/>
        <end position="60"/>
    </location>
</feature>
<sequence>MRVELYPIYSVYVHFDRFYNIGLSDHEYYQASFILLLFLFYFLTYLQISIVSYFIFWYGICKTIEVSSDSAYALFDDAFKCTIQVLRRFDTLKKLLVEMVIELYVLEHIESFVLLTRRVLDIPLKLEASSHVHRPVFFDSTVFSAVTLTIHASLVSVVPVRKKLPPDPVSFFNFGNFVCFYLFEYSVCALETSRMLYEEFDQMRMKRLGELFIFSENSVCNLLSSEEEVSSMQIIDQIRKSPYYMRMPAYDFYCSGTDLGPDNSDLAYMPYRTPYFLDGRRNGNKSSNNIHLIVLKFVAYFKYLGHYRNVLQLLIPEGNLHFLPSCVNLSKTWSGLEDLATNLLYEVFDEIRNLSAWFIAHSMGGLIIRAMLGLPSAVPLLPMLYTLLTLNAPHCGLLYNQKAAKLGVSLMRWWKQSVSLEQLCLRDAVLFRDTFLYKLSKNGVLGKFKYVLLVGSCQDFYVPLHSAMITHCKVVKSTFCISALFLSLRLNSLETSHIAVIDDDVFVERLLALSAVRYFI</sequence>
<protein>
    <submittedName>
        <fullName evidence="4">DUF676 domain-containing protein</fullName>
    </submittedName>
</protein>
<dbReference type="SUPFAM" id="SSF53474">
    <property type="entry name" value="alpha/beta-Hydrolases"/>
    <property type="match status" value="1"/>
</dbReference>
<evidence type="ECO:0000313" key="4">
    <source>
        <dbReference type="WBParaSite" id="SMUV_0000127701-mRNA-1"/>
    </source>
</evidence>
<dbReference type="STRING" id="451379.A0A0N5AAV1"/>
<keyword evidence="1" id="KW-0472">Membrane</keyword>
<dbReference type="AlphaFoldDB" id="A0A0N5AAV1"/>
<reference evidence="4" key="1">
    <citation type="submission" date="2017-02" db="UniProtKB">
        <authorList>
            <consortium name="WormBaseParasite"/>
        </authorList>
    </citation>
    <scope>IDENTIFICATION</scope>
</reference>
<evidence type="ECO:0000256" key="1">
    <source>
        <dbReference type="SAM" id="Phobius"/>
    </source>
</evidence>
<keyword evidence="3" id="KW-1185">Reference proteome</keyword>
<organism evidence="3 4">
    <name type="scientific">Syphacia muris</name>
    <dbReference type="NCBI Taxonomy" id="451379"/>
    <lineage>
        <taxon>Eukaryota</taxon>
        <taxon>Metazoa</taxon>
        <taxon>Ecdysozoa</taxon>
        <taxon>Nematoda</taxon>
        <taxon>Chromadorea</taxon>
        <taxon>Rhabditida</taxon>
        <taxon>Spirurina</taxon>
        <taxon>Oxyuridomorpha</taxon>
        <taxon>Oxyuroidea</taxon>
        <taxon>Oxyuridae</taxon>
        <taxon>Syphacia</taxon>
    </lineage>
</organism>
<dbReference type="InterPro" id="IPR007751">
    <property type="entry name" value="DUF676_lipase-like"/>
</dbReference>
<dbReference type="Pfam" id="PF05057">
    <property type="entry name" value="DUF676"/>
    <property type="match status" value="1"/>
</dbReference>
<proteinExistence type="predicted"/>